<evidence type="ECO:0000313" key="1">
    <source>
        <dbReference type="EMBL" id="KAK3252212.1"/>
    </source>
</evidence>
<dbReference type="EMBL" id="LGRX02025558">
    <property type="protein sequence ID" value="KAK3252212.1"/>
    <property type="molecule type" value="Genomic_DNA"/>
</dbReference>
<dbReference type="Proteomes" id="UP001190700">
    <property type="component" value="Unassembled WGS sequence"/>
</dbReference>
<accession>A0AAE0CBX6</accession>
<keyword evidence="2" id="KW-1185">Reference proteome</keyword>
<organism evidence="1 2">
    <name type="scientific">Cymbomonas tetramitiformis</name>
    <dbReference type="NCBI Taxonomy" id="36881"/>
    <lineage>
        <taxon>Eukaryota</taxon>
        <taxon>Viridiplantae</taxon>
        <taxon>Chlorophyta</taxon>
        <taxon>Pyramimonadophyceae</taxon>
        <taxon>Pyramimonadales</taxon>
        <taxon>Pyramimonadaceae</taxon>
        <taxon>Cymbomonas</taxon>
    </lineage>
</organism>
<sequence>MEVVAVGWGGMEVVVLVVEMEAREALEVEGVRAAEEEVLLVIRVDWLEMMVEGYERLSRVNNPLQLAPQDVTTHAGAMRT</sequence>
<gene>
    <name evidence="1" type="ORF">CYMTET_38482</name>
</gene>
<reference evidence="1 2" key="1">
    <citation type="journal article" date="2015" name="Genome Biol. Evol.">
        <title>Comparative Genomics of a Bacterivorous Green Alga Reveals Evolutionary Causalities and Consequences of Phago-Mixotrophic Mode of Nutrition.</title>
        <authorList>
            <person name="Burns J.A."/>
            <person name="Paasch A."/>
            <person name="Narechania A."/>
            <person name="Kim E."/>
        </authorList>
    </citation>
    <scope>NUCLEOTIDE SEQUENCE [LARGE SCALE GENOMIC DNA]</scope>
    <source>
        <strain evidence="1 2">PLY_AMNH</strain>
    </source>
</reference>
<proteinExistence type="predicted"/>
<protein>
    <submittedName>
        <fullName evidence="1">Uncharacterized protein</fullName>
    </submittedName>
</protein>
<dbReference type="AlphaFoldDB" id="A0AAE0CBX6"/>
<comment type="caution">
    <text evidence="1">The sequence shown here is derived from an EMBL/GenBank/DDBJ whole genome shotgun (WGS) entry which is preliminary data.</text>
</comment>
<name>A0AAE0CBX6_9CHLO</name>
<evidence type="ECO:0000313" key="2">
    <source>
        <dbReference type="Proteomes" id="UP001190700"/>
    </source>
</evidence>